<evidence type="ECO:0000313" key="9">
    <source>
        <dbReference type="Proteomes" id="UP000442469"/>
    </source>
</evidence>
<organism evidence="6 8">
    <name type="scientific">Paenibacillus macerans</name>
    <name type="common">Bacillus macerans</name>
    <dbReference type="NCBI Taxonomy" id="44252"/>
    <lineage>
        <taxon>Bacteria</taxon>
        <taxon>Bacillati</taxon>
        <taxon>Bacillota</taxon>
        <taxon>Bacilli</taxon>
        <taxon>Bacillales</taxon>
        <taxon>Paenibacillaceae</taxon>
        <taxon>Paenibacillus</taxon>
    </lineage>
</organism>
<keyword evidence="1" id="KW-0677">Repeat</keyword>
<evidence type="ECO:0000313" key="6">
    <source>
        <dbReference type="EMBL" id="KFM94438.1"/>
    </source>
</evidence>
<dbReference type="GeneID" id="77010705"/>
<dbReference type="InterPro" id="IPR037883">
    <property type="entry name" value="Knr4/Smi1-like_sf"/>
</dbReference>
<proteinExistence type="predicted"/>
<dbReference type="Gene3D" id="1.25.40.10">
    <property type="entry name" value="Tetratricopeptide repeat domain"/>
    <property type="match status" value="1"/>
</dbReference>
<gene>
    <name evidence="6" type="ORF">DJ90_1331</name>
    <name evidence="7" type="ORF">GNQ08_01330</name>
</gene>
<dbReference type="SUPFAM" id="SSF48452">
    <property type="entry name" value="TPR-like"/>
    <property type="match status" value="1"/>
</dbReference>
<evidence type="ECO:0000256" key="3">
    <source>
        <dbReference type="PROSITE-ProRule" id="PRU00339"/>
    </source>
</evidence>
<feature type="compositionally biased region" description="Gly residues" evidence="4">
    <location>
        <begin position="149"/>
        <end position="169"/>
    </location>
</feature>
<dbReference type="RefSeq" id="WP_036618645.1">
    <property type="nucleotide sequence ID" value="NZ_BGML01000004.1"/>
</dbReference>
<dbReference type="Proteomes" id="UP000029278">
    <property type="component" value="Unassembled WGS sequence"/>
</dbReference>
<protein>
    <submittedName>
        <fullName evidence="6">Tetratricopeptide repeat family protein</fullName>
    </submittedName>
    <submittedName>
        <fullName evidence="7">Tetratricopeptide repeat protein</fullName>
    </submittedName>
</protein>
<feature type="repeat" description="TPR" evidence="3">
    <location>
        <begin position="69"/>
        <end position="102"/>
    </location>
</feature>
<dbReference type="Pfam" id="PF07719">
    <property type="entry name" value="TPR_2"/>
    <property type="match status" value="1"/>
</dbReference>
<dbReference type="Proteomes" id="UP000442469">
    <property type="component" value="Unassembled WGS sequence"/>
</dbReference>
<dbReference type="SMART" id="SM00028">
    <property type="entry name" value="TPR"/>
    <property type="match status" value="2"/>
</dbReference>
<reference evidence="6 8" key="1">
    <citation type="submission" date="2014-04" db="EMBL/GenBank/DDBJ databases">
        <authorList>
            <person name="Bishop-Lilly K.A."/>
            <person name="Broomall S.M."/>
            <person name="Chain P.S."/>
            <person name="Chertkov O."/>
            <person name="Coyne S.R."/>
            <person name="Daligault H.E."/>
            <person name="Davenport K.W."/>
            <person name="Erkkila T."/>
            <person name="Frey K.G."/>
            <person name="Gibbons H.S."/>
            <person name="Gu W."/>
            <person name="Jaissle J."/>
            <person name="Johnson S.L."/>
            <person name="Koroleva G.I."/>
            <person name="Ladner J.T."/>
            <person name="Lo C.-C."/>
            <person name="Minogue T.D."/>
            <person name="Munk C."/>
            <person name="Palacios G.F."/>
            <person name="Redden C.L."/>
            <person name="Rosenzweig C.N."/>
            <person name="Scholz M.B."/>
            <person name="Teshima H."/>
            <person name="Xu Y."/>
        </authorList>
    </citation>
    <scope>NUCLEOTIDE SEQUENCE [LARGE SCALE GENOMIC DNA]</scope>
    <source>
        <strain evidence="6 8">8244</strain>
    </source>
</reference>
<dbReference type="STRING" id="44252.DJ90_1331"/>
<comment type="caution">
    <text evidence="6">The sequence shown here is derived from an EMBL/GenBank/DDBJ whole genome shotgun (WGS) entry which is preliminary data.</text>
</comment>
<dbReference type="SUPFAM" id="SSF160631">
    <property type="entry name" value="SMI1/KNR4-like"/>
    <property type="match status" value="1"/>
</dbReference>
<dbReference type="Pfam" id="PF09346">
    <property type="entry name" value="SMI1_KNR4"/>
    <property type="match status" value="1"/>
</dbReference>
<accession>A0A090Y6P7</accession>
<dbReference type="EMBL" id="JMQA01000047">
    <property type="protein sequence ID" value="KFM94438.1"/>
    <property type="molecule type" value="Genomic_DNA"/>
</dbReference>
<dbReference type="InterPro" id="IPR018958">
    <property type="entry name" value="Knr4/Smi1-like_dom"/>
</dbReference>
<name>A0A090Y6P7_PAEMA</name>
<evidence type="ECO:0000256" key="2">
    <source>
        <dbReference type="ARBA" id="ARBA00022803"/>
    </source>
</evidence>
<dbReference type="PATRIC" id="fig|44252.3.peg.5617"/>
<keyword evidence="2 3" id="KW-0802">TPR repeat</keyword>
<keyword evidence="8" id="KW-1185">Reference proteome</keyword>
<evidence type="ECO:0000313" key="8">
    <source>
        <dbReference type="Proteomes" id="UP000029278"/>
    </source>
</evidence>
<evidence type="ECO:0000313" key="7">
    <source>
        <dbReference type="EMBL" id="MUG21074.1"/>
    </source>
</evidence>
<reference evidence="7 9" key="2">
    <citation type="submission" date="2019-11" db="EMBL/GenBank/DDBJ databases">
        <title>Draft genome sequences of five Paenibacillus species of dairy origin.</title>
        <authorList>
            <person name="Olajide A.M."/>
            <person name="Chen S."/>
            <person name="Lapointe G."/>
        </authorList>
    </citation>
    <scope>NUCLEOTIDE SEQUENCE [LARGE SCALE GENOMIC DNA]</scope>
    <source>
        <strain evidence="7 9">3CT49</strain>
    </source>
</reference>
<dbReference type="OrthoDB" id="8657476at2"/>
<dbReference type="AlphaFoldDB" id="A0A090Y6P7"/>
<dbReference type="PROSITE" id="PS50005">
    <property type="entry name" value="TPR"/>
    <property type="match status" value="1"/>
</dbReference>
<dbReference type="Gene3D" id="3.40.1580.10">
    <property type="entry name" value="SMI1/KNR4-like"/>
    <property type="match status" value="1"/>
</dbReference>
<dbReference type="InterPro" id="IPR019734">
    <property type="entry name" value="TPR_rpt"/>
</dbReference>
<dbReference type="InterPro" id="IPR011990">
    <property type="entry name" value="TPR-like_helical_dom_sf"/>
</dbReference>
<feature type="region of interest" description="Disordered" evidence="4">
    <location>
        <begin position="117"/>
        <end position="170"/>
    </location>
</feature>
<feature type="domain" description="Knr4/Smi1-like" evidence="5">
    <location>
        <begin position="197"/>
        <end position="335"/>
    </location>
</feature>
<evidence type="ECO:0000259" key="5">
    <source>
        <dbReference type="SMART" id="SM00860"/>
    </source>
</evidence>
<dbReference type="InterPro" id="IPR013105">
    <property type="entry name" value="TPR_2"/>
</dbReference>
<evidence type="ECO:0000256" key="1">
    <source>
        <dbReference type="ARBA" id="ARBA00022737"/>
    </source>
</evidence>
<sequence length="340" mass="37006">MREDLLAQLETWHEEDEFENIVNAITEIPAEDRNYELVSHLGRALNNLERYEEAVGQFMTVADEGREDPLWHYRVGLAYYYLEQYDEALKAFEAADRLDPGDEDTLEFLGWIREKLAEEPGESGDGDRGKAEASTGADADADGDNDRGSGAGRADGSAEGGPAGPGGYAVSGADGELDLAGFWDDGAPDAEKYVSGPPSDELIASVEEELVFKLPAFYIQMMKIHNGGIPRSRFFPIGQAGDRAEGPIEITGILGIGREKKHSLCGAAGSRFRIDNEGYPEFGVIIGDCPAESGAIMLDYRESGNDGEPEVVHVDKANNFKITKLASRFETFIRGLVSEV</sequence>
<dbReference type="SMART" id="SM00860">
    <property type="entry name" value="SMI1_KNR4"/>
    <property type="match status" value="1"/>
</dbReference>
<dbReference type="HOGENOM" id="CLU_034648_0_0_9"/>
<evidence type="ECO:0000256" key="4">
    <source>
        <dbReference type="SAM" id="MobiDB-lite"/>
    </source>
</evidence>
<dbReference type="EMBL" id="WNZZ01000001">
    <property type="protein sequence ID" value="MUG21074.1"/>
    <property type="molecule type" value="Genomic_DNA"/>
</dbReference>